<keyword evidence="2" id="KW-1185">Reference proteome</keyword>
<evidence type="ECO:0000313" key="2">
    <source>
        <dbReference type="Proteomes" id="UP001324115"/>
    </source>
</evidence>
<gene>
    <name evidence="1" type="ORF">RGQ29_018089</name>
</gene>
<sequence length="89" mass="10115">MVVSKVEPLEMAKREKRAVGMDGTLKATATEVDSNDMTCHRITGDPIPPTTICTHFPRILRRIRIIITNKKRIANRKRVSEMEQSRGLV</sequence>
<protein>
    <submittedName>
        <fullName evidence="1">Uncharacterized protein</fullName>
    </submittedName>
</protein>
<comment type="caution">
    <text evidence="1">The sequence shown here is derived from an EMBL/GenBank/DDBJ whole genome shotgun (WGS) entry which is preliminary data.</text>
</comment>
<name>A0AAN7J1Q3_QUERU</name>
<accession>A0AAN7J1Q3</accession>
<dbReference type="EMBL" id="JAXUIC010000004">
    <property type="protein sequence ID" value="KAK4594266.1"/>
    <property type="molecule type" value="Genomic_DNA"/>
</dbReference>
<proteinExistence type="predicted"/>
<reference evidence="1 2" key="1">
    <citation type="journal article" date="2023" name="G3 (Bethesda)">
        <title>A haplotype-resolved chromosome-scale genome for Quercus rubra L. provides insights into the genetics of adaptive traits for red oak species.</title>
        <authorList>
            <person name="Kapoor B."/>
            <person name="Jenkins J."/>
            <person name="Schmutz J."/>
            <person name="Zhebentyayeva T."/>
            <person name="Kuelheim C."/>
            <person name="Coggeshall M."/>
            <person name="Heim C."/>
            <person name="Lasky J.R."/>
            <person name="Leites L."/>
            <person name="Islam-Faridi N."/>
            <person name="Romero-Severson J."/>
            <person name="DeLeo V.L."/>
            <person name="Lucas S.M."/>
            <person name="Lazic D."/>
            <person name="Gailing O."/>
            <person name="Carlson J."/>
            <person name="Staton M."/>
        </authorList>
    </citation>
    <scope>NUCLEOTIDE SEQUENCE [LARGE SCALE GENOMIC DNA]</scope>
    <source>
        <strain evidence="1">Pseudo-F2</strain>
    </source>
</reference>
<evidence type="ECO:0000313" key="1">
    <source>
        <dbReference type="EMBL" id="KAK4594266.1"/>
    </source>
</evidence>
<dbReference type="AlphaFoldDB" id="A0AAN7J1Q3"/>
<dbReference type="Proteomes" id="UP001324115">
    <property type="component" value="Unassembled WGS sequence"/>
</dbReference>
<organism evidence="1 2">
    <name type="scientific">Quercus rubra</name>
    <name type="common">Northern red oak</name>
    <name type="synonym">Quercus borealis</name>
    <dbReference type="NCBI Taxonomy" id="3512"/>
    <lineage>
        <taxon>Eukaryota</taxon>
        <taxon>Viridiplantae</taxon>
        <taxon>Streptophyta</taxon>
        <taxon>Embryophyta</taxon>
        <taxon>Tracheophyta</taxon>
        <taxon>Spermatophyta</taxon>
        <taxon>Magnoliopsida</taxon>
        <taxon>eudicotyledons</taxon>
        <taxon>Gunneridae</taxon>
        <taxon>Pentapetalae</taxon>
        <taxon>rosids</taxon>
        <taxon>fabids</taxon>
        <taxon>Fagales</taxon>
        <taxon>Fagaceae</taxon>
        <taxon>Quercus</taxon>
    </lineage>
</organism>